<dbReference type="GO" id="GO:0005524">
    <property type="term" value="F:ATP binding"/>
    <property type="evidence" value="ECO:0007669"/>
    <property type="project" value="UniProtKB-UniRule"/>
</dbReference>
<dbReference type="HAMAP" id="MF_00505">
    <property type="entry name" value="HSP90"/>
    <property type="match status" value="1"/>
</dbReference>
<evidence type="ECO:0000256" key="8">
    <source>
        <dbReference type="HAMAP-Rule" id="MF_00505"/>
    </source>
</evidence>
<feature type="binding site" evidence="9">
    <location>
        <position position="102"/>
    </location>
    <ligand>
        <name>ATP</name>
        <dbReference type="ChEBI" id="CHEBI:30616"/>
    </ligand>
</feature>
<dbReference type="Proteomes" id="UP000271227">
    <property type="component" value="Unassembled WGS sequence"/>
</dbReference>
<dbReference type="InterPro" id="IPR036890">
    <property type="entry name" value="HATPase_C_sf"/>
</dbReference>
<keyword evidence="7 8" id="KW-0143">Chaperone</keyword>
<dbReference type="Pfam" id="PF00183">
    <property type="entry name" value="HSP90"/>
    <property type="match status" value="1"/>
</dbReference>
<comment type="caution">
    <text evidence="8">Lacks conserved residue(s) required for the propagation of feature annotation.</text>
</comment>
<comment type="similarity">
    <text evidence="2 8">Belongs to the heat shock protein 90 family.</text>
</comment>
<feature type="binding site" evidence="9">
    <location>
        <begin position="139"/>
        <end position="144"/>
    </location>
    <ligand>
        <name>ATP</name>
        <dbReference type="ChEBI" id="CHEBI:30616"/>
    </ligand>
</feature>
<dbReference type="CDD" id="cd16927">
    <property type="entry name" value="HATPase_Hsp90-like"/>
    <property type="match status" value="1"/>
</dbReference>
<dbReference type="FunFam" id="3.30.565.10:FF:000009">
    <property type="entry name" value="Molecular chaperone HtpG"/>
    <property type="match status" value="1"/>
</dbReference>
<comment type="subunit">
    <text evidence="8">Homodimer.</text>
</comment>
<evidence type="ECO:0000256" key="7">
    <source>
        <dbReference type="ARBA" id="ARBA00023186"/>
    </source>
</evidence>
<dbReference type="InterPro" id="IPR001404">
    <property type="entry name" value="Hsp90_fam"/>
</dbReference>
<dbReference type="PANTHER" id="PTHR11528">
    <property type="entry name" value="HEAT SHOCK PROTEIN 90 FAMILY MEMBER"/>
    <property type="match status" value="1"/>
</dbReference>
<evidence type="ECO:0000256" key="9">
    <source>
        <dbReference type="PIRSR" id="PIRSR002583-1"/>
    </source>
</evidence>
<dbReference type="Gene3D" id="3.30.230.80">
    <property type="match status" value="1"/>
</dbReference>
<protein>
    <recommendedName>
        <fullName evidence="8">Chaperone protein HtpG</fullName>
    </recommendedName>
    <alternativeName>
        <fullName evidence="8">Heat shock protein HtpG</fullName>
    </alternativeName>
    <alternativeName>
        <fullName evidence="8">High temperature protein G</fullName>
    </alternativeName>
</protein>
<feature type="region of interest" description="Disordered" evidence="10">
    <location>
        <begin position="1"/>
        <end position="21"/>
    </location>
</feature>
<feature type="binding site" evidence="9">
    <location>
        <position position="110"/>
    </location>
    <ligand>
        <name>ATP</name>
        <dbReference type="ChEBI" id="CHEBI:30616"/>
    </ligand>
</feature>
<proteinExistence type="inferred from homology"/>
<dbReference type="Gene3D" id="1.20.120.790">
    <property type="entry name" value="Heat shock protein 90, C-terminal domain"/>
    <property type="match status" value="1"/>
</dbReference>
<gene>
    <name evidence="8" type="primary">htpG</name>
    <name evidence="12" type="ORF">BXY39_3695</name>
</gene>
<evidence type="ECO:0000256" key="1">
    <source>
        <dbReference type="ARBA" id="ARBA00004496"/>
    </source>
</evidence>
<dbReference type="InterPro" id="IPR020575">
    <property type="entry name" value="Hsp90_N"/>
</dbReference>
<evidence type="ECO:0000313" key="12">
    <source>
        <dbReference type="EMBL" id="RMB01508.1"/>
    </source>
</evidence>
<feature type="binding site" evidence="9">
    <location>
        <position position="97"/>
    </location>
    <ligand>
        <name>ATP</name>
        <dbReference type="ChEBI" id="CHEBI:30616"/>
    </ligand>
</feature>
<feature type="binding site" evidence="9">
    <location>
        <position position="357"/>
    </location>
    <ligand>
        <name>ATP</name>
        <dbReference type="ChEBI" id="CHEBI:30616"/>
    </ligand>
</feature>
<dbReference type="SMART" id="SM00387">
    <property type="entry name" value="HATPase_c"/>
    <property type="match status" value="1"/>
</dbReference>
<dbReference type="GO" id="GO:0016887">
    <property type="term" value="F:ATP hydrolysis activity"/>
    <property type="evidence" value="ECO:0007669"/>
    <property type="project" value="InterPro"/>
</dbReference>
<dbReference type="Gene3D" id="3.40.50.11260">
    <property type="match status" value="1"/>
</dbReference>
<feature type="binding site" evidence="9">
    <location>
        <position position="51"/>
    </location>
    <ligand>
        <name>ATP</name>
        <dbReference type="ChEBI" id="CHEBI:30616"/>
    </ligand>
</feature>
<feature type="binding site" evidence="9">
    <location>
        <begin position="117"/>
        <end position="118"/>
    </location>
    <ligand>
        <name>ATP</name>
        <dbReference type="ChEBI" id="CHEBI:30616"/>
    </ligand>
</feature>
<evidence type="ECO:0000259" key="11">
    <source>
        <dbReference type="SMART" id="SM00387"/>
    </source>
</evidence>
<accession>A0A3M0BVU2</accession>
<dbReference type="InParanoid" id="A0A3M0BVU2"/>
<feature type="binding site" evidence="9">
    <location>
        <position position="189"/>
    </location>
    <ligand>
        <name>ATP</name>
        <dbReference type="ChEBI" id="CHEBI:30616"/>
    </ligand>
</feature>
<dbReference type="GO" id="GO:0051082">
    <property type="term" value="F:unfolded protein binding"/>
    <property type="evidence" value="ECO:0007669"/>
    <property type="project" value="UniProtKB-UniRule"/>
</dbReference>
<dbReference type="SUPFAM" id="SSF110942">
    <property type="entry name" value="HSP90 C-terminal domain"/>
    <property type="match status" value="1"/>
</dbReference>
<feature type="compositionally biased region" description="Basic and acidic residues" evidence="10">
    <location>
        <begin position="9"/>
        <end position="21"/>
    </location>
</feature>
<evidence type="ECO:0000256" key="5">
    <source>
        <dbReference type="ARBA" id="ARBA00022840"/>
    </source>
</evidence>
<dbReference type="InterPro" id="IPR037196">
    <property type="entry name" value="HSP90_C"/>
</dbReference>
<dbReference type="RefSeq" id="WP_245999465.1">
    <property type="nucleotide sequence ID" value="NZ_REFR01000016.1"/>
</dbReference>
<feature type="region of interest" description="A; substrate-binding" evidence="8">
    <location>
        <begin position="1"/>
        <end position="357"/>
    </location>
</feature>
<dbReference type="FunCoup" id="A0A3M0BVU2">
    <property type="interactions" value="454"/>
</dbReference>
<keyword evidence="3 8" id="KW-0963">Cytoplasm</keyword>
<dbReference type="SUPFAM" id="SSF55874">
    <property type="entry name" value="ATPase domain of HSP90 chaperone/DNA topoisomerase II/histidine kinase"/>
    <property type="match status" value="1"/>
</dbReference>
<evidence type="ECO:0000256" key="3">
    <source>
        <dbReference type="ARBA" id="ARBA00022490"/>
    </source>
</evidence>
<name>A0A3M0BVU2_9PROT</name>
<dbReference type="Pfam" id="PF13589">
    <property type="entry name" value="HATPase_c_3"/>
    <property type="match status" value="1"/>
</dbReference>
<keyword evidence="5 8" id="KW-0067">ATP-binding</keyword>
<evidence type="ECO:0000313" key="13">
    <source>
        <dbReference type="Proteomes" id="UP000271227"/>
    </source>
</evidence>
<keyword evidence="6 8" id="KW-0346">Stress response</keyword>
<feature type="binding site" evidence="9">
    <location>
        <position position="55"/>
    </location>
    <ligand>
        <name>ATP</name>
        <dbReference type="ChEBI" id="CHEBI:30616"/>
    </ligand>
</feature>
<dbReference type="Gene3D" id="3.30.565.10">
    <property type="entry name" value="Histidine kinase-like ATPase, C-terminal domain"/>
    <property type="match status" value="1"/>
</dbReference>
<evidence type="ECO:0000256" key="4">
    <source>
        <dbReference type="ARBA" id="ARBA00022741"/>
    </source>
</evidence>
<dbReference type="AlphaFoldDB" id="A0A3M0BVU2"/>
<organism evidence="12 13">
    <name type="scientific">Eilatimonas milleporae</name>
    <dbReference type="NCBI Taxonomy" id="911205"/>
    <lineage>
        <taxon>Bacteria</taxon>
        <taxon>Pseudomonadati</taxon>
        <taxon>Pseudomonadota</taxon>
        <taxon>Alphaproteobacteria</taxon>
        <taxon>Kordiimonadales</taxon>
        <taxon>Kordiimonadaceae</taxon>
        <taxon>Eilatimonas</taxon>
    </lineage>
</organism>
<dbReference type="GO" id="GO:0005737">
    <property type="term" value="C:cytoplasm"/>
    <property type="evidence" value="ECO:0007669"/>
    <property type="project" value="UniProtKB-SubCell"/>
</dbReference>
<dbReference type="SUPFAM" id="SSF54211">
    <property type="entry name" value="Ribosomal protein S5 domain 2-like"/>
    <property type="match status" value="1"/>
</dbReference>
<comment type="subcellular location">
    <subcellularLocation>
        <location evidence="1 8">Cytoplasm</location>
    </subcellularLocation>
</comment>
<keyword evidence="13" id="KW-1185">Reference proteome</keyword>
<comment type="function">
    <text evidence="8">Molecular chaperone. Has ATPase activity.</text>
</comment>
<dbReference type="PIRSF" id="PIRSF002583">
    <property type="entry name" value="Hsp90"/>
    <property type="match status" value="1"/>
</dbReference>
<feature type="region of interest" description="C" evidence="8">
    <location>
        <begin position="573"/>
        <end position="651"/>
    </location>
</feature>
<evidence type="ECO:0000256" key="2">
    <source>
        <dbReference type="ARBA" id="ARBA00008239"/>
    </source>
</evidence>
<keyword evidence="4 8" id="KW-0547">Nucleotide-binding</keyword>
<dbReference type="InterPro" id="IPR020568">
    <property type="entry name" value="Ribosomal_Su5_D2-typ_SF"/>
</dbReference>
<evidence type="ECO:0000256" key="10">
    <source>
        <dbReference type="SAM" id="MobiDB-lite"/>
    </source>
</evidence>
<dbReference type="NCBIfam" id="NF003555">
    <property type="entry name" value="PRK05218.1"/>
    <property type="match status" value="1"/>
</dbReference>
<dbReference type="EMBL" id="REFR01000016">
    <property type="protein sequence ID" value="RMB01508.1"/>
    <property type="molecule type" value="Genomic_DNA"/>
</dbReference>
<feature type="region of interest" description="Disordered" evidence="10">
    <location>
        <begin position="231"/>
        <end position="250"/>
    </location>
</feature>
<evidence type="ECO:0000256" key="6">
    <source>
        <dbReference type="ARBA" id="ARBA00023016"/>
    </source>
</evidence>
<reference evidence="12 13" key="1">
    <citation type="submission" date="2018-10" db="EMBL/GenBank/DDBJ databases">
        <title>Genomic Encyclopedia of Archaeal and Bacterial Type Strains, Phase II (KMG-II): from individual species to whole genera.</title>
        <authorList>
            <person name="Goeker M."/>
        </authorList>
    </citation>
    <scope>NUCLEOTIDE SEQUENCE [LARGE SCALE GENOMIC DNA]</scope>
    <source>
        <strain evidence="12 13">DSM 25217</strain>
    </source>
</reference>
<dbReference type="InterPro" id="IPR003594">
    <property type="entry name" value="HATPase_dom"/>
</dbReference>
<dbReference type="GO" id="GO:0140662">
    <property type="term" value="F:ATP-dependent protein folding chaperone"/>
    <property type="evidence" value="ECO:0007669"/>
    <property type="project" value="InterPro"/>
</dbReference>
<sequence length="651" mass="71859">MADQSMADTTKENTADTKAKAEQHGFEAEVARLLHLMVHSVYSEREIFLRELISNASDACDKLRYEALTKPDLTKDDPEFHIEIVADAKAKTLVIRDNGVGMNKDDLKANLGTIARSGTAGFMDRLTGDAKRDVQLIGQFGVGFYSVFMVADKVSVLTCRAGEDAAYLWESDGSGTYSIADGDKAGRGTEITLHMKDDAGEFLERFRLERIVKTYSDHIAVPIRLAVSGADEQEKTASGDEEKDDAPVNQGSALWTRAKADITDDQYTEFYRHVSHAFDEPAFRLHYTAEGMQQYSVLLFIPETRPMDLFDPARKSRVKLYVKRVFITDDTSGMLPGWLRFLRGVVDSQDLPLNISREMLQNNPVLKRMSSAITKKVLGELEKLAAKDAEKFEAIWSTFGAVIKEGLYEDLERREALLKLVRFRTTDGDGWVSLADYVGRMKDKQSAIYYVTGPDEAAVKRSPQLEGFKAKGVEVLLLSDPVDDFWLQMVSDYEGKPFKSITRGASDLSDIADGVAKDDKDKAPEGELTVLATLMKDVLGDAVSDVRASDRLTETAACLVADDSAMDMHLERMLKANNQIDMATPKILEINPSHGLIKKLAALSGDKGARDACDDAVHLLLDQAKILEGDPLDDPSAFAGRLAKAVENGLA</sequence>
<comment type="caution">
    <text evidence="12">The sequence shown here is derived from an EMBL/GenBank/DDBJ whole genome shotgun (WGS) entry which is preliminary data.</text>
</comment>
<dbReference type="PRINTS" id="PR00775">
    <property type="entry name" value="HEATSHOCK90"/>
</dbReference>
<feature type="domain" description="Histidine kinase/HSP90-like ATPase" evidence="11">
    <location>
        <begin position="44"/>
        <end position="199"/>
    </location>
</feature>